<dbReference type="NCBIfam" id="TIGR00045">
    <property type="entry name" value="glycerate kinase"/>
    <property type="match status" value="1"/>
</dbReference>
<dbReference type="Gene3D" id="3.90.1510.10">
    <property type="entry name" value="Glycerate kinase, domain 2"/>
    <property type="match status" value="1"/>
</dbReference>
<dbReference type="STRING" id="1224164.B843_08635"/>
<evidence type="ECO:0000256" key="4">
    <source>
        <dbReference type="PIRNR" id="PIRNR006078"/>
    </source>
</evidence>
<dbReference type="PIRSF" id="PIRSF006078">
    <property type="entry name" value="GlxK"/>
    <property type="match status" value="1"/>
</dbReference>
<comment type="similarity">
    <text evidence="1 4">Belongs to the glycerate kinase type-1 family.</text>
</comment>
<evidence type="ECO:0000256" key="1">
    <source>
        <dbReference type="ARBA" id="ARBA00006284"/>
    </source>
</evidence>
<dbReference type="Proteomes" id="UP000019222">
    <property type="component" value="Chromosome"/>
</dbReference>
<organism evidence="5 6">
    <name type="scientific">Corynebacterium vitaeruminis DSM 20294</name>
    <dbReference type="NCBI Taxonomy" id="1224164"/>
    <lineage>
        <taxon>Bacteria</taxon>
        <taxon>Bacillati</taxon>
        <taxon>Actinomycetota</taxon>
        <taxon>Actinomycetes</taxon>
        <taxon>Mycobacteriales</taxon>
        <taxon>Corynebacteriaceae</taxon>
        <taxon>Corynebacterium</taxon>
    </lineage>
</organism>
<accession>W5Y1N3</accession>
<sequence>MRIVIAPDSFKSTASSSTAGEYLREGARQALAELGIEAEVEVFPMADGGEGTSEIFGGQRITLPTTDAVGRLTEATYTYDPATTTAYIDVAAASGLPQVADALAPLTADTYGTGVLIADAQTRGATRIVLCLGGSATTDGGTGILVALGAHAVDKAGLPLRPGGAALASIDTIDTAQLNIPAAALEWVLLTDVTNPATGENGSAAVFGPQKGATPEQVEALDRGIAALCEALGVDPTTPGMGAAGAIPVGITWLSTVLHGTPEHVHILPGAPVVADSTGLTEALEGADLLITGEGAFDSQSLQGKVVGTLLGMAGQTPVTIVAGRSDSPAPEGAEVLVLKESTSVREQLVDAGRRAILHRYGS</sequence>
<dbReference type="InterPro" id="IPR004381">
    <property type="entry name" value="Glycerate_kinase"/>
</dbReference>
<dbReference type="HOGENOM" id="CLU_028255_0_0_11"/>
<evidence type="ECO:0000313" key="5">
    <source>
        <dbReference type="EMBL" id="AHI23112.1"/>
    </source>
</evidence>
<dbReference type="PATRIC" id="fig|1224164.3.peg.1742"/>
<dbReference type="PANTHER" id="PTHR21599">
    <property type="entry name" value="GLYCERATE KINASE"/>
    <property type="match status" value="1"/>
</dbReference>
<keyword evidence="2 4" id="KW-0808">Transferase</keyword>
<dbReference type="GO" id="GO:0008887">
    <property type="term" value="F:glycerate kinase activity"/>
    <property type="evidence" value="ECO:0007669"/>
    <property type="project" value="UniProtKB-UniRule"/>
</dbReference>
<dbReference type="PANTHER" id="PTHR21599:SF0">
    <property type="entry name" value="GLYCERATE KINASE"/>
    <property type="match status" value="1"/>
</dbReference>
<keyword evidence="6" id="KW-1185">Reference proteome</keyword>
<dbReference type="Gene3D" id="3.40.50.10350">
    <property type="entry name" value="Glycerate kinase, domain 1"/>
    <property type="match status" value="1"/>
</dbReference>
<dbReference type="InterPro" id="IPR018197">
    <property type="entry name" value="Glycerate_kinase_RE-like"/>
</dbReference>
<evidence type="ECO:0000256" key="3">
    <source>
        <dbReference type="ARBA" id="ARBA00022777"/>
    </source>
</evidence>
<protein>
    <submittedName>
        <fullName evidence="5">Glycerate kinase</fullName>
    </submittedName>
</protein>
<dbReference type="GO" id="GO:0031388">
    <property type="term" value="P:organic acid phosphorylation"/>
    <property type="evidence" value="ECO:0007669"/>
    <property type="project" value="UniProtKB-UniRule"/>
</dbReference>
<proteinExistence type="inferred from homology"/>
<dbReference type="AlphaFoldDB" id="W5Y1N3"/>
<dbReference type="KEGG" id="cvt:B843_08635"/>
<keyword evidence="3 4" id="KW-0418">Kinase</keyword>
<dbReference type="RefSeq" id="WP_025253129.1">
    <property type="nucleotide sequence ID" value="NZ_CP004353.1"/>
</dbReference>
<evidence type="ECO:0000313" key="6">
    <source>
        <dbReference type="Proteomes" id="UP000019222"/>
    </source>
</evidence>
<dbReference type="eggNOG" id="COG1929">
    <property type="taxonomic scope" value="Bacteria"/>
</dbReference>
<dbReference type="SUPFAM" id="SSF110738">
    <property type="entry name" value="Glycerate kinase I"/>
    <property type="match status" value="1"/>
</dbReference>
<dbReference type="InterPro" id="IPR018193">
    <property type="entry name" value="Glyc_kinase_flavodox-like_fold"/>
</dbReference>
<dbReference type="EMBL" id="CP004353">
    <property type="protein sequence ID" value="AHI23112.1"/>
    <property type="molecule type" value="Genomic_DNA"/>
</dbReference>
<name>W5Y1N3_9CORY</name>
<reference evidence="5 6" key="1">
    <citation type="submission" date="2013-02" db="EMBL/GenBank/DDBJ databases">
        <title>The complete genome sequence of Corynebacterium vitaeruminis DSM 20294.</title>
        <authorList>
            <person name="Ruckert C."/>
            <person name="Albersmeier A."/>
            <person name="Kalinowski J."/>
        </authorList>
    </citation>
    <scope>NUCLEOTIDE SEQUENCE [LARGE SCALE GENOMIC DNA]</scope>
    <source>
        <strain evidence="6">ATCC 10234</strain>
    </source>
</reference>
<dbReference type="InterPro" id="IPR036129">
    <property type="entry name" value="Glycerate_kinase_sf"/>
</dbReference>
<gene>
    <name evidence="5" type="ORF">B843_08635</name>
</gene>
<evidence type="ECO:0000256" key="2">
    <source>
        <dbReference type="ARBA" id="ARBA00022679"/>
    </source>
</evidence>
<dbReference type="Pfam" id="PF02595">
    <property type="entry name" value="Gly_kinase"/>
    <property type="match status" value="1"/>
</dbReference>